<dbReference type="PANTHER" id="PTHR45527">
    <property type="entry name" value="NONRIBOSOMAL PEPTIDE SYNTHETASE"/>
    <property type="match status" value="1"/>
</dbReference>
<keyword evidence="6" id="KW-1185">Reference proteome</keyword>
<dbReference type="SUPFAM" id="SSF47336">
    <property type="entry name" value="ACP-like"/>
    <property type="match status" value="1"/>
</dbReference>
<gene>
    <name evidence="5" type="ORF">A176_002370</name>
</gene>
<proteinExistence type="predicted"/>
<dbReference type="GO" id="GO:0044550">
    <property type="term" value="P:secondary metabolite biosynthetic process"/>
    <property type="evidence" value="ECO:0007669"/>
    <property type="project" value="TreeGrafter"/>
</dbReference>
<dbReference type="EMBL" id="CP012109">
    <property type="protein sequence ID" value="AKQ65458.1"/>
    <property type="molecule type" value="Genomic_DNA"/>
</dbReference>
<accession>A0A0H4WV37</accession>
<feature type="domain" description="Carrier" evidence="4">
    <location>
        <begin position="515"/>
        <end position="590"/>
    </location>
</feature>
<dbReference type="InterPro" id="IPR042099">
    <property type="entry name" value="ANL_N_sf"/>
</dbReference>
<dbReference type="InterPro" id="IPR011251">
    <property type="entry name" value="Luciferase-like_dom"/>
</dbReference>
<dbReference type="Pfam" id="PF13193">
    <property type="entry name" value="AMP-binding_C"/>
    <property type="match status" value="1"/>
</dbReference>
<dbReference type="CDD" id="cd05930">
    <property type="entry name" value="A_NRPS"/>
    <property type="match status" value="1"/>
</dbReference>
<dbReference type="Pfam" id="PF00550">
    <property type="entry name" value="PP-binding"/>
    <property type="match status" value="1"/>
</dbReference>
<evidence type="ECO:0000256" key="3">
    <source>
        <dbReference type="SAM" id="MobiDB-lite"/>
    </source>
</evidence>
<dbReference type="KEGG" id="mym:A176_002370"/>
<reference evidence="5 6" key="1">
    <citation type="journal article" date="2016" name="PLoS ONE">
        <title>Complete Genome Sequence and Comparative Genomics of a Novel Myxobacterium Myxococcus hansupus.</title>
        <authorList>
            <person name="Sharma G."/>
            <person name="Narwani T."/>
            <person name="Subramanian S."/>
        </authorList>
    </citation>
    <scope>NUCLEOTIDE SEQUENCE [LARGE SCALE GENOMIC DNA]</scope>
    <source>
        <strain evidence="6">mixupus</strain>
    </source>
</reference>
<dbReference type="GO" id="GO:0043041">
    <property type="term" value="P:amino acid activation for nonribosomal peptide biosynthetic process"/>
    <property type="evidence" value="ECO:0007669"/>
    <property type="project" value="TreeGrafter"/>
</dbReference>
<dbReference type="SUPFAM" id="SSF51679">
    <property type="entry name" value="Bacterial luciferase-like"/>
    <property type="match status" value="1"/>
</dbReference>
<dbReference type="Pfam" id="PF00501">
    <property type="entry name" value="AMP-binding"/>
    <property type="match status" value="1"/>
</dbReference>
<dbReference type="Pfam" id="PF00296">
    <property type="entry name" value="Bac_luciferase"/>
    <property type="match status" value="1"/>
</dbReference>
<dbReference type="FunFam" id="3.30.300.30:FF:000010">
    <property type="entry name" value="Enterobactin synthetase component F"/>
    <property type="match status" value="1"/>
</dbReference>
<dbReference type="PANTHER" id="PTHR45527:SF1">
    <property type="entry name" value="FATTY ACID SYNTHASE"/>
    <property type="match status" value="1"/>
</dbReference>
<dbReference type="AlphaFoldDB" id="A0A0H4WV37"/>
<evidence type="ECO:0000313" key="6">
    <source>
        <dbReference type="Proteomes" id="UP000009026"/>
    </source>
</evidence>
<keyword evidence="1" id="KW-0596">Phosphopantetheine</keyword>
<name>A0A0H4WV37_9BACT</name>
<protein>
    <submittedName>
        <fullName evidence="5">Non-ribosomal peptide synthetase</fullName>
    </submittedName>
</protein>
<dbReference type="InterPro" id="IPR036736">
    <property type="entry name" value="ACP-like_sf"/>
</dbReference>
<feature type="compositionally biased region" description="Basic and acidic residues" evidence="3">
    <location>
        <begin position="600"/>
        <end position="612"/>
    </location>
</feature>
<dbReference type="FunFam" id="2.30.38.10:FF:000001">
    <property type="entry name" value="Non-ribosomal peptide synthetase PvdI"/>
    <property type="match status" value="1"/>
</dbReference>
<dbReference type="GO" id="GO:0005829">
    <property type="term" value="C:cytosol"/>
    <property type="evidence" value="ECO:0007669"/>
    <property type="project" value="TreeGrafter"/>
</dbReference>
<dbReference type="SMART" id="SM00823">
    <property type="entry name" value="PKS_PP"/>
    <property type="match status" value="1"/>
</dbReference>
<dbReference type="Gene3D" id="1.10.1200.10">
    <property type="entry name" value="ACP-like"/>
    <property type="match status" value="1"/>
</dbReference>
<evidence type="ECO:0000256" key="1">
    <source>
        <dbReference type="ARBA" id="ARBA00022450"/>
    </source>
</evidence>
<dbReference type="Proteomes" id="UP000009026">
    <property type="component" value="Chromosome"/>
</dbReference>
<dbReference type="InterPro" id="IPR045851">
    <property type="entry name" value="AMP-bd_C_sf"/>
</dbReference>
<organism evidence="5 6">
    <name type="scientific">Pseudomyxococcus hansupus</name>
    <dbReference type="NCBI Taxonomy" id="1297742"/>
    <lineage>
        <taxon>Bacteria</taxon>
        <taxon>Pseudomonadati</taxon>
        <taxon>Myxococcota</taxon>
        <taxon>Myxococcia</taxon>
        <taxon>Myxococcales</taxon>
        <taxon>Cystobacterineae</taxon>
        <taxon>Myxococcaceae</taxon>
        <taxon>Pseudomyxococcus</taxon>
    </lineage>
</organism>
<dbReference type="FunFam" id="1.10.1200.10:FF:000016">
    <property type="entry name" value="Non-ribosomal peptide synthase"/>
    <property type="match status" value="1"/>
</dbReference>
<evidence type="ECO:0000313" key="5">
    <source>
        <dbReference type="EMBL" id="AKQ65458.1"/>
    </source>
</evidence>
<dbReference type="GO" id="GO:0031177">
    <property type="term" value="F:phosphopantetheine binding"/>
    <property type="evidence" value="ECO:0007669"/>
    <property type="project" value="InterPro"/>
</dbReference>
<sequence>MMEGLDTVRQLWRGQTVRFPGGGGAQVDVRLRPRPVQAELPVWLTAAGNPETFISAGRLGCNILTHLLGQTWEDLAQKVGLYRQAWRDAGHAGEGHVTLMLHTFIGEDAAQVRAVVEQPFRNYLKSSADLMRGLGRTLGIDMDAATEADMDRLAGHAFERYFETSGLFGTPRSVRERVGQLQALGVDEVGCLIDFGIPTDTVLASLPLLDEVRQRSVRDSRRSGAAKSIPEQLREHGVSHLQCTPSLARTLLTEPESVEALGGLRRLMVGGEALPGALAVALRQALPEDARLLNMYGPTETTIWSSTASVDAGEAAAVVSIGTPLLRTQLYVLDARLRPAPVGVPGELFIGGAGVVRGYLGRPELTAERFIPDAQSTEPGARLYRTGDRARWRPDGTMEFLGRVDHQLKVRGFRIEAGEIEAALAAQAPVREAVVVAREDVPGDVRLVAYVVPKQGATVDVTALRDALAQRLPEHMVPSLVVELPALPLTPNGKVDRKALPAPSVVRSAKAAFVAPQGQLEEQIAQVWRTVLRVEEVGVHDNFFDLGGHSLLMVQVHTQLKTVLGQDLPLLKLLEYPTISALARFARQEPASSQSQVEAAQDRAKRQLESLKRQRQRARK</sequence>
<dbReference type="Gene3D" id="3.20.20.30">
    <property type="entry name" value="Luciferase-like domain"/>
    <property type="match status" value="1"/>
</dbReference>
<dbReference type="InterPro" id="IPR009081">
    <property type="entry name" value="PP-bd_ACP"/>
</dbReference>
<dbReference type="InterPro" id="IPR024011">
    <property type="entry name" value="Biosynth_lucif-like_mOase_dom"/>
</dbReference>
<dbReference type="InterPro" id="IPR036661">
    <property type="entry name" value="Luciferase-like_sf"/>
</dbReference>
<dbReference type="InterPro" id="IPR020806">
    <property type="entry name" value="PKS_PP-bd"/>
</dbReference>
<keyword evidence="2" id="KW-0597">Phosphoprotein</keyword>
<dbReference type="PROSITE" id="PS50075">
    <property type="entry name" value="CARRIER"/>
    <property type="match status" value="1"/>
</dbReference>
<evidence type="ECO:0000259" key="4">
    <source>
        <dbReference type="PROSITE" id="PS50075"/>
    </source>
</evidence>
<dbReference type="NCBIfam" id="TIGR04020">
    <property type="entry name" value="seco_metab_LLM"/>
    <property type="match status" value="1"/>
</dbReference>
<dbReference type="STRING" id="1297742.A176_002370"/>
<dbReference type="GO" id="GO:0016705">
    <property type="term" value="F:oxidoreductase activity, acting on paired donors, with incorporation or reduction of molecular oxygen"/>
    <property type="evidence" value="ECO:0007669"/>
    <property type="project" value="InterPro"/>
</dbReference>
<dbReference type="SUPFAM" id="SSF56801">
    <property type="entry name" value="Acetyl-CoA synthetase-like"/>
    <property type="match status" value="1"/>
</dbReference>
<evidence type="ECO:0000256" key="2">
    <source>
        <dbReference type="ARBA" id="ARBA00022553"/>
    </source>
</evidence>
<dbReference type="GO" id="GO:0072330">
    <property type="term" value="P:monocarboxylic acid biosynthetic process"/>
    <property type="evidence" value="ECO:0007669"/>
    <property type="project" value="UniProtKB-ARBA"/>
</dbReference>
<dbReference type="Gene3D" id="3.30.300.30">
    <property type="match status" value="1"/>
</dbReference>
<dbReference type="InterPro" id="IPR000873">
    <property type="entry name" value="AMP-dep_synth/lig_dom"/>
</dbReference>
<feature type="region of interest" description="Disordered" evidence="3">
    <location>
        <begin position="589"/>
        <end position="620"/>
    </location>
</feature>
<dbReference type="PATRIC" id="fig|1297742.4.peg.2392"/>
<dbReference type="InterPro" id="IPR025110">
    <property type="entry name" value="AMP-bd_C"/>
</dbReference>
<dbReference type="Gene3D" id="3.40.50.12780">
    <property type="entry name" value="N-terminal domain of ligase-like"/>
    <property type="match status" value="1"/>
</dbReference>